<dbReference type="SUPFAM" id="SSF51126">
    <property type="entry name" value="Pectin lyase-like"/>
    <property type="match status" value="1"/>
</dbReference>
<dbReference type="GO" id="GO:0019058">
    <property type="term" value="P:viral life cycle"/>
    <property type="evidence" value="ECO:0007669"/>
    <property type="project" value="UniProtKB-ARBA"/>
</dbReference>
<comment type="subcellular location">
    <subcellularLocation>
        <location evidence="1">Virion</location>
    </subcellularLocation>
</comment>
<keyword evidence="4" id="KW-1185">Reference proteome</keyword>
<evidence type="ECO:0000313" key="3">
    <source>
        <dbReference type="EMBL" id="QQV92030.1"/>
    </source>
</evidence>
<dbReference type="EMBL" id="MW394391">
    <property type="protein sequence ID" value="QQV92030.1"/>
    <property type="molecule type" value="Genomic_DNA"/>
</dbReference>
<dbReference type="Proteomes" id="UP000596381">
    <property type="component" value="Segment"/>
</dbReference>
<accession>A0A7U0GBB3</accession>
<evidence type="ECO:0000256" key="2">
    <source>
        <dbReference type="ARBA" id="ARBA00022844"/>
    </source>
</evidence>
<protein>
    <submittedName>
        <fullName evidence="3">Uncharacterized protein</fullName>
    </submittedName>
</protein>
<sequence>MNYYYIDSSATVNGVGTKGNPFNSIQSAIDANLTHPLTLYLKAGQTYELAYYNRTTASFFNNKTGVQSVITRYGTGAKPILTSNNDTIIIDAYACQIKFENIRISPKPGSERTAIYLNLIPIGDSANNNICNLTLNKVDFIGTPESIGGMNGINRVFCLNSLVDYAGLSNIAHKLLISNCTFDNVNAGVQLRGNPDLSDKTTYHGDQKKSYGFRVINCSFTNIINSAVFIGWAASKNQSRDVIGDDMATGVDGLYYSSYRYNVYNTSTGASQADVPVWFSGTRYLTLQNFEIHGAGPAYPDRQTIDFDYHCHYCVARYGYTSNNARGSMIIQGPFSNSWYSSKGYTPLSNDAYTLYYTLGFGSIGNVIEYVISFNDGVGRTTSTADKYWQKTSAFRYVYDNVVRNCVFIDTVTTANDNVIAINPQTDDSLTALSLTLDSNIFYYANKTATELVTPASMTNFPTMMSKFKLKNNIFFSEKWAGATPTSTGLIEEGNLFTNPAFLQGLSNSSFAGLKEALLAIKLKMTSPCIGSGSSNNNPDFIGKVGNNIGSIQ</sequence>
<gene>
    <name evidence="3" type="ORF">vBKpMFBKp24_313</name>
</gene>
<dbReference type="GO" id="GO:0051701">
    <property type="term" value="P:biological process involved in interaction with host"/>
    <property type="evidence" value="ECO:0007669"/>
    <property type="project" value="UniProtKB-ARBA"/>
</dbReference>
<organism evidence="3 4">
    <name type="scientific">Klebsiella phage vB_KpM_FBKp24</name>
    <dbReference type="NCBI Taxonomy" id="2801834"/>
    <lineage>
        <taxon>Viruses</taxon>
        <taxon>Duplodnaviria</taxon>
        <taxon>Heunggongvirae</taxon>
        <taxon>Uroviricota</taxon>
        <taxon>Caudoviricetes</taxon>
        <taxon>Chimalliviridae</taxon>
        <taxon>Maaswegvirus</taxon>
        <taxon>Maaswegvirus Kp24</taxon>
    </lineage>
</organism>
<evidence type="ECO:0000256" key="1">
    <source>
        <dbReference type="ARBA" id="ARBA00004328"/>
    </source>
</evidence>
<dbReference type="GO" id="GO:0044423">
    <property type="term" value="C:virion component"/>
    <property type="evidence" value="ECO:0007669"/>
    <property type="project" value="UniProtKB-KW"/>
</dbReference>
<dbReference type="InterPro" id="IPR011050">
    <property type="entry name" value="Pectin_lyase_fold/virulence"/>
</dbReference>
<reference evidence="3 4" key="1">
    <citation type="submission" date="2020-12" db="EMBL/GenBank/DDBJ databases">
        <title>Genomic characterization of four novel bacteriophages infecting Klebsiella pneumoniae.</title>
        <authorList>
            <person name="Estrada Bonilla B."/>
            <person name="Costa A.R."/>
            <person name="van Rossum T."/>
            <person name="Hagedoorn S."/>
            <person name="Wallinga H."/>
            <person name="Xiao M."/>
            <person name="Song W."/>
            <person name="Haas P.-J."/>
            <person name="Nobrega F.L."/>
            <person name="Brouns S.J.J."/>
        </authorList>
    </citation>
    <scope>NUCLEOTIDE SEQUENCE [LARGE SCALE GENOMIC DNA]</scope>
</reference>
<proteinExistence type="predicted"/>
<name>A0A7U0GBB3_9CAUD</name>
<evidence type="ECO:0000313" key="4">
    <source>
        <dbReference type="Proteomes" id="UP000596381"/>
    </source>
</evidence>
<keyword evidence="2" id="KW-0946">Virion</keyword>